<name>A0A7J9H350_9ROSI</name>
<dbReference type="EMBL" id="JABFAD010000007">
    <property type="protein sequence ID" value="MBA0804200.1"/>
    <property type="molecule type" value="Genomic_DNA"/>
</dbReference>
<dbReference type="AlphaFoldDB" id="A0A7J9H350"/>
<feature type="region of interest" description="Disordered" evidence="1">
    <location>
        <begin position="1"/>
        <end position="33"/>
    </location>
</feature>
<protein>
    <submittedName>
        <fullName evidence="2">Uncharacterized protein</fullName>
    </submittedName>
</protein>
<organism evidence="2 3">
    <name type="scientific">Gossypium harknessii</name>
    <dbReference type="NCBI Taxonomy" id="34285"/>
    <lineage>
        <taxon>Eukaryota</taxon>
        <taxon>Viridiplantae</taxon>
        <taxon>Streptophyta</taxon>
        <taxon>Embryophyta</taxon>
        <taxon>Tracheophyta</taxon>
        <taxon>Spermatophyta</taxon>
        <taxon>Magnoliopsida</taxon>
        <taxon>eudicotyledons</taxon>
        <taxon>Gunneridae</taxon>
        <taxon>Pentapetalae</taxon>
        <taxon>rosids</taxon>
        <taxon>malvids</taxon>
        <taxon>Malvales</taxon>
        <taxon>Malvaceae</taxon>
        <taxon>Malvoideae</taxon>
        <taxon>Gossypium</taxon>
    </lineage>
</organism>
<proteinExistence type="predicted"/>
<evidence type="ECO:0000313" key="2">
    <source>
        <dbReference type="EMBL" id="MBA0804200.1"/>
    </source>
</evidence>
<gene>
    <name evidence="2" type="ORF">Gohar_014346</name>
</gene>
<dbReference type="Proteomes" id="UP000593560">
    <property type="component" value="Unassembled WGS sequence"/>
</dbReference>
<keyword evidence="3" id="KW-1185">Reference proteome</keyword>
<sequence length="33" mass="3685">MLPEKGPISKQEKVSTTTTSYPRAIRVTNGEHQ</sequence>
<accession>A0A7J9H350</accession>
<evidence type="ECO:0000256" key="1">
    <source>
        <dbReference type="SAM" id="MobiDB-lite"/>
    </source>
</evidence>
<comment type="caution">
    <text evidence="2">The sequence shown here is derived from an EMBL/GenBank/DDBJ whole genome shotgun (WGS) entry which is preliminary data.</text>
</comment>
<reference evidence="2 3" key="1">
    <citation type="journal article" date="2019" name="Genome Biol. Evol.">
        <title>Insights into the evolution of the New World diploid cottons (Gossypium, subgenus Houzingenia) based on genome sequencing.</title>
        <authorList>
            <person name="Grover C.E."/>
            <person name="Arick M.A. 2nd"/>
            <person name="Thrash A."/>
            <person name="Conover J.L."/>
            <person name="Sanders W.S."/>
            <person name="Peterson D.G."/>
            <person name="Frelichowski J.E."/>
            <person name="Scheffler J.A."/>
            <person name="Scheffler B.E."/>
            <person name="Wendel J.F."/>
        </authorList>
    </citation>
    <scope>NUCLEOTIDE SEQUENCE [LARGE SCALE GENOMIC DNA]</scope>
    <source>
        <strain evidence="2">0</strain>
        <tissue evidence="2">Leaf</tissue>
    </source>
</reference>
<evidence type="ECO:0000313" key="3">
    <source>
        <dbReference type="Proteomes" id="UP000593560"/>
    </source>
</evidence>